<comment type="caution">
    <text evidence="1">The sequence shown here is derived from an EMBL/GenBank/DDBJ whole genome shotgun (WGS) entry which is preliminary data.</text>
</comment>
<protein>
    <submittedName>
        <fullName evidence="1">Uncharacterized protein</fullName>
    </submittedName>
</protein>
<dbReference type="EMBL" id="JAUJYN010000002">
    <property type="protein sequence ID" value="KAK1278187.1"/>
    <property type="molecule type" value="Genomic_DNA"/>
</dbReference>
<name>A0AAV9BP22_ACOGR</name>
<evidence type="ECO:0000313" key="1">
    <source>
        <dbReference type="EMBL" id="KAK1278187.1"/>
    </source>
</evidence>
<reference evidence="1" key="1">
    <citation type="journal article" date="2023" name="Nat. Commun.">
        <title>Diploid and tetraploid genomes of Acorus and the evolution of monocots.</title>
        <authorList>
            <person name="Ma L."/>
            <person name="Liu K.W."/>
            <person name="Li Z."/>
            <person name="Hsiao Y.Y."/>
            <person name="Qi Y."/>
            <person name="Fu T."/>
            <person name="Tang G.D."/>
            <person name="Zhang D."/>
            <person name="Sun W.H."/>
            <person name="Liu D.K."/>
            <person name="Li Y."/>
            <person name="Chen G.Z."/>
            <person name="Liu X.D."/>
            <person name="Liao X.Y."/>
            <person name="Jiang Y.T."/>
            <person name="Yu X."/>
            <person name="Hao Y."/>
            <person name="Huang J."/>
            <person name="Zhao X.W."/>
            <person name="Ke S."/>
            <person name="Chen Y.Y."/>
            <person name="Wu W.L."/>
            <person name="Hsu J.L."/>
            <person name="Lin Y.F."/>
            <person name="Huang M.D."/>
            <person name="Li C.Y."/>
            <person name="Huang L."/>
            <person name="Wang Z.W."/>
            <person name="Zhao X."/>
            <person name="Zhong W.Y."/>
            <person name="Peng D.H."/>
            <person name="Ahmad S."/>
            <person name="Lan S."/>
            <person name="Zhang J.S."/>
            <person name="Tsai W.C."/>
            <person name="Van de Peer Y."/>
            <person name="Liu Z.J."/>
        </authorList>
    </citation>
    <scope>NUCLEOTIDE SEQUENCE</scope>
    <source>
        <strain evidence="1">SCP</strain>
    </source>
</reference>
<evidence type="ECO:0000313" key="2">
    <source>
        <dbReference type="Proteomes" id="UP001179952"/>
    </source>
</evidence>
<proteinExistence type="predicted"/>
<organism evidence="1 2">
    <name type="scientific">Acorus gramineus</name>
    <name type="common">Dwarf sweet flag</name>
    <dbReference type="NCBI Taxonomy" id="55184"/>
    <lineage>
        <taxon>Eukaryota</taxon>
        <taxon>Viridiplantae</taxon>
        <taxon>Streptophyta</taxon>
        <taxon>Embryophyta</taxon>
        <taxon>Tracheophyta</taxon>
        <taxon>Spermatophyta</taxon>
        <taxon>Magnoliopsida</taxon>
        <taxon>Liliopsida</taxon>
        <taxon>Acoraceae</taxon>
        <taxon>Acorus</taxon>
    </lineage>
</organism>
<keyword evidence="2" id="KW-1185">Reference proteome</keyword>
<reference evidence="1" key="2">
    <citation type="submission" date="2023-06" db="EMBL/GenBank/DDBJ databases">
        <authorList>
            <person name="Ma L."/>
            <person name="Liu K.-W."/>
            <person name="Li Z."/>
            <person name="Hsiao Y.-Y."/>
            <person name="Qi Y."/>
            <person name="Fu T."/>
            <person name="Tang G."/>
            <person name="Zhang D."/>
            <person name="Sun W.-H."/>
            <person name="Liu D.-K."/>
            <person name="Li Y."/>
            <person name="Chen G.-Z."/>
            <person name="Liu X.-D."/>
            <person name="Liao X.-Y."/>
            <person name="Jiang Y.-T."/>
            <person name="Yu X."/>
            <person name="Hao Y."/>
            <person name="Huang J."/>
            <person name="Zhao X.-W."/>
            <person name="Ke S."/>
            <person name="Chen Y.-Y."/>
            <person name="Wu W.-L."/>
            <person name="Hsu J.-L."/>
            <person name="Lin Y.-F."/>
            <person name="Huang M.-D."/>
            <person name="Li C.-Y."/>
            <person name="Huang L."/>
            <person name="Wang Z.-W."/>
            <person name="Zhao X."/>
            <person name="Zhong W.-Y."/>
            <person name="Peng D.-H."/>
            <person name="Ahmad S."/>
            <person name="Lan S."/>
            <person name="Zhang J.-S."/>
            <person name="Tsai W.-C."/>
            <person name="Van De Peer Y."/>
            <person name="Liu Z.-J."/>
        </authorList>
    </citation>
    <scope>NUCLEOTIDE SEQUENCE</scope>
    <source>
        <strain evidence="1">SCP</strain>
        <tissue evidence="1">Leaves</tissue>
    </source>
</reference>
<dbReference type="Proteomes" id="UP001179952">
    <property type="component" value="Unassembled WGS sequence"/>
</dbReference>
<gene>
    <name evidence="1" type="ORF">QJS04_geneDACA020162</name>
</gene>
<accession>A0AAV9BP22</accession>
<sequence>MKINRGIWRETHRRSQRSGVSFGVPRVLTSRWRVETAVFIWKIPVATSCDGSFLFWCLPLVVESFLDGNGTGLQILEAHRAVVDSSVRSTSLSPSLDRFDREEEESVILRKRRRYGERF</sequence>
<dbReference type="AlphaFoldDB" id="A0AAV9BP22"/>